<evidence type="ECO:0008006" key="4">
    <source>
        <dbReference type="Google" id="ProtNLM"/>
    </source>
</evidence>
<reference evidence="2 3" key="1">
    <citation type="submission" date="2018-12" db="EMBL/GenBank/DDBJ databases">
        <title>Genome sequence and assembly of Colletotrichum trifolii.</title>
        <authorList>
            <person name="Gan P."/>
            <person name="Shirasu K."/>
        </authorList>
    </citation>
    <scope>NUCLEOTIDE SEQUENCE [LARGE SCALE GENOMIC DNA]</scope>
    <source>
        <strain evidence="2 3">543-2</strain>
    </source>
</reference>
<evidence type="ECO:0000256" key="1">
    <source>
        <dbReference type="SAM" id="SignalP"/>
    </source>
</evidence>
<name>A0A4R8QGM8_COLTR</name>
<sequence length="132" mass="14122">MQLSSWTAATCLVLVAFAKSALACDGYLNCHCYNSDGKPNDAATETVCKRYAAGNAQMIVPSAWSDGAKECQYIGKEGERRGKAWHPFGFSNCQWRDMCGEAGATGADSSCRDHAPVGGKSYKAGAIYVKHN</sequence>
<evidence type="ECO:0000313" key="2">
    <source>
        <dbReference type="EMBL" id="TDZ38002.1"/>
    </source>
</evidence>
<gene>
    <name evidence="2" type="ORF">CTRI78_v010979</name>
</gene>
<organism evidence="2 3">
    <name type="scientific">Colletotrichum trifolii</name>
    <dbReference type="NCBI Taxonomy" id="5466"/>
    <lineage>
        <taxon>Eukaryota</taxon>
        <taxon>Fungi</taxon>
        <taxon>Dikarya</taxon>
        <taxon>Ascomycota</taxon>
        <taxon>Pezizomycotina</taxon>
        <taxon>Sordariomycetes</taxon>
        <taxon>Hypocreomycetidae</taxon>
        <taxon>Glomerellales</taxon>
        <taxon>Glomerellaceae</taxon>
        <taxon>Colletotrichum</taxon>
        <taxon>Colletotrichum orbiculare species complex</taxon>
    </lineage>
</organism>
<accession>A0A4R8QGM8</accession>
<dbReference type="AlphaFoldDB" id="A0A4R8QGM8"/>
<protein>
    <recommendedName>
        <fullName evidence="4">Secreted protein</fullName>
    </recommendedName>
</protein>
<keyword evidence="3" id="KW-1185">Reference proteome</keyword>
<evidence type="ECO:0000313" key="3">
    <source>
        <dbReference type="Proteomes" id="UP000295703"/>
    </source>
</evidence>
<feature type="signal peptide" evidence="1">
    <location>
        <begin position="1"/>
        <end position="23"/>
    </location>
</feature>
<proteinExistence type="predicted"/>
<feature type="chain" id="PRO_5020552329" description="Secreted protein" evidence="1">
    <location>
        <begin position="24"/>
        <end position="132"/>
    </location>
</feature>
<keyword evidence="1" id="KW-0732">Signal</keyword>
<dbReference type="EMBL" id="RYZW01000211">
    <property type="protein sequence ID" value="TDZ38002.1"/>
    <property type="molecule type" value="Genomic_DNA"/>
</dbReference>
<dbReference type="Proteomes" id="UP000295703">
    <property type="component" value="Unassembled WGS sequence"/>
</dbReference>
<comment type="caution">
    <text evidence="2">The sequence shown here is derived from an EMBL/GenBank/DDBJ whole genome shotgun (WGS) entry which is preliminary data.</text>
</comment>